<evidence type="ECO:0000259" key="9">
    <source>
        <dbReference type="PROSITE" id="PS50073"/>
    </source>
</evidence>
<keyword evidence="2" id="KW-0479">Metal-binding</keyword>
<dbReference type="Pfam" id="PF00649">
    <property type="entry name" value="Copper-fist"/>
    <property type="match status" value="1"/>
</dbReference>
<dbReference type="InterPro" id="IPR051763">
    <property type="entry name" value="Copper_Homeo_Regul"/>
</dbReference>
<protein>
    <submittedName>
        <fullName evidence="10">Copper fist DNA binding domain-containing protein</fullName>
    </submittedName>
</protein>
<dbReference type="InterPro" id="IPR036395">
    <property type="entry name" value="Cu_fist_DNA-bd_dom_sf"/>
</dbReference>
<evidence type="ECO:0000256" key="8">
    <source>
        <dbReference type="SAM" id="MobiDB-lite"/>
    </source>
</evidence>
<dbReference type="PRINTS" id="PR00617">
    <property type="entry name" value="COPPERFIST"/>
</dbReference>
<dbReference type="EMBL" id="MU150264">
    <property type="protein sequence ID" value="KAF9463211.1"/>
    <property type="molecule type" value="Genomic_DNA"/>
</dbReference>
<evidence type="ECO:0000313" key="10">
    <source>
        <dbReference type="EMBL" id="KAF9463211.1"/>
    </source>
</evidence>
<dbReference type="PROSITE" id="PS01119">
    <property type="entry name" value="COPPER_FIST_1"/>
    <property type="match status" value="1"/>
</dbReference>
<evidence type="ECO:0000256" key="2">
    <source>
        <dbReference type="ARBA" id="ARBA00022723"/>
    </source>
</evidence>
<evidence type="ECO:0000256" key="4">
    <source>
        <dbReference type="ARBA" id="ARBA00023008"/>
    </source>
</evidence>
<dbReference type="GO" id="GO:0000981">
    <property type="term" value="F:DNA-binding transcription factor activity, RNA polymerase II-specific"/>
    <property type="evidence" value="ECO:0007669"/>
    <property type="project" value="TreeGrafter"/>
</dbReference>
<keyword evidence="6" id="KW-0804">Transcription</keyword>
<keyword evidence="4" id="KW-0186">Copper</keyword>
<evidence type="ECO:0000313" key="11">
    <source>
        <dbReference type="Proteomes" id="UP000807353"/>
    </source>
</evidence>
<feature type="region of interest" description="Disordered" evidence="8">
    <location>
        <begin position="138"/>
        <end position="168"/>
    </location>
</feature>
<evidence type="ECO:0000256" key="5">
    <source>
        <dbReference type="ARBA" id="ARBA00023015"/>
    </source>
</evidence>
<dbReference type="GO" id="GO:0045944">
    <property type="term" value="P:positive regulation of transcription by RNA polymerase II"/>
    <property type="evidence" value="ECO:0007669"/>
    <property type="project" value="TreeGrafter"/>
</dbReference>
<evidence type="ECO:0000256" key="6">
    <source>
        <dbReference type="ARBA" id="ARBA00023163"/>
    </source>
</evidence>
<dbReference type="GO" id="GO:0006879">
    <property type="term" value="P:intracellular iron ion homeostasis"/>
    <property type="evidence" value="ECO:0007669"/>
    <property type="project" value="TreeGrafter"/>
</dbReference>
<dbReference type="GO" id="GO:0005634">
    <property type="term" value="C:nucleus"/>
    <property type="evidence" value="ECO:0007669"/>
    <property type="project" value="UniProtKB-SubCell"/>
</dbReference>
<feature type="compositionally biased region" description="Polar residues" evidence="8">
    <location>
        <begin position="147"/>
        <end position="168"/>
    </location>
</feature>
<evidence type="ECO:0000256" key="3">
    <source>
        <dbReference type="ARBA" id="ARBA00022833"/>
    </source>
</evidence>
<gene>
    <name evidence="10" type="ORF">BDZ94DRAFT_629704</name>
</gene>
<keyword evidence="11" id="KW-1185">Reference proteome</keyword>
<dbReference type="SMART" id="SM00412">
    <property type="entry name" value="Cu_FIST"/>
    <property type="match status" value="1"/>
</dbReference>
<comment type="caution">
    <text evidence="10">The sequence shown here is derived from an EMBL/GenBank/DDBJ whole genome shotgun (WGS) entry which is preliminary data.</text>
</comment>
<dbReference type="InterPro" id="IPR001083">
    <property type="entry name" value="Cu_fist_DNA-bd_dom"/>
</dbReference>
<dbReference type="SMART" id="SM01090">
    <property type="entry name" value="Copper-fist"/>
    <property type="match status" value="1"/>
</dbReference>
<dbReference type="GO" id="GO:0005507">
    <property type="term" value="F:copper ion binding"/>
    <property type="evidence" value="ECO:0007669"/>
    <property type="project" value="InterPro"/>
</dbReference>
<evidence type="ECO:0000256" key="1">
    <source>
        <dbReference type="ARBA" id="ARBA00004123"/>
    </source>
</evidence>
<dbReference type="Gene3D" id="3.90.430.10">
    <property type="entry name" value="Copper fist DNA-binding domain"/>
    <property type="match status" value="1"/>
</dbReference>
<keyword evidence="3" id="KW-0862">Zinc</keyword>
<dbReference type="PANTHER" id="PTHR28088">
    <property type="entry name" value="TRANSCRIPTIONAL ACTIVATOR HAA1-RELATED"/>
    <property type="match status" value="1"/>
</dbReference>
<sequence length="357" mass="38819">MVLISGNKYACETCIKGHRSSTCRHTDRPLFEIKKKGRPVTQCEHCRELRKTKQVHVKCICESKATHVGIHPVTHKRGHTNIPDSATFPNGLPEALETLVATQVSSEGLSSDSDYGGAKNSCQCKTEGACYCCTPRKSAPRNRKKGTAQTERTAHNSCDMPSSTQLSEYHTSRTPSHILARLAELRPVAPRLTSGPLHDPSCGQTIRHHSHENLSFSPYGRAYDFSHEHMYDQDASQVIIPPDAFAMDPASSIPLDEQIFRTQLRALEIAATSPWTPTSFPSACGCGESCSCPGCGQHNGNSPIASSSAFSSCANPGICNACLDCTILSLPASLPPDTSLSIFDAYQTDSIDEWIRQ</sequence>
<dbReference type="AlphaFoldDB" id="A0A9P5Y7K8"/>
<dbReference type="SUPFAM" id="SSF57879">
    <property type="entry name" value="Zinc domain conserved in yeast copper-regulated transcription factors"/>
    <property type="match status" value="1"/>
</dbReference>
<proteinExistence type="predicted"/>
<dbReference type="PANTHER" id="PTHR28088:SF5">
    <property type="entry name" value="TRANSCRIPTIONAL ACTIVATOR HAA1-RELATED"/>
    <property type="match status" value="1"/>
</dbReference>
<keyword evidence="5" id="KW-0805">Transcription regulation</keyword>
<dbReference type="GO" id="GO:0006878">
    <property type="term" value="P:intracellular copper ion homeostasis"/>
    <property type="evidence" value="ECO:0007669"/>
    <property type="project" value="TreeGrafter"/>
</dbReference>
<name>A0A9P5Y7K8_9AGAR</name>
<dbReference type="PROSITE" id="PS50073">
    <property type="entry name" value="COPPER_FIST_2"/>
    <property type="match status" value="1"/>
</dbReference>
<feature type="domain" description="Copper-fist" evidence="9">
    <location>
        <begin position="1"/>
        <end position="40"/>
    </location>
</feature>
<dbReference type="OrthoDB" id="5600085at2759"/>
<organism evidence="10 11">
    <name type="scientific">Collybia nuda</name>
    <dbReference type="NCBI Taxonomy" id="64659"/>
    <lineage>
        <taxon>Eukaryota</taxon>
        <taxon>Fungi</taxon>
        <taxon>Dikarya</taxon>
        <taxon>Basidiomycota</taxon>
        <taxon>Agaricomycotina</taxon>
        <taxon>Agaricomycetes</taxon>
        <taxon>Agaricomycetidae</taxon>
        <taxon>Agaricales</taxon>
        <taxon>Tricholomatineae</taxon>
        <taxon>Clitocybaceae</taxon>
        <taxon>Collybia</taxon>
    </lineage>
</organism>
<dbReference type="Proteomes" id="UP000807353">
    <property type="component" value="Unassembled WGS sequence"/>
</dbReference>
<accession>A0A9P5Y7K8</accession>
<comment type="subcellular location">
    <subcellularLocation>
        <location evidence="1">Nucleus</location>
    </subcellularLocation>
</comment>
<keyword evidence="7" id="KW-0539">Nucleus</keyword>
<dbReference type="GO" id="GO:0000978">
    <property type="term" value="F:RNA polymerase II cis-regulatory region sequence-specific DNA binding"/>
    <property type="evidence" value="ECO:0007669"/>
    <property type="project" value="TreeGrafter"/>
</dbReference>
<evidence type="ECO:0000256" key="7">
    <source>
        <dbReference type="ARBA" id="ARBA00023242"/>
    </source>
</evidence>
<reference evidence="10" key="1">
    <citation type="submission" date="2020-11" db="EMBL/GenBank/DDBJ databases">
        <authorList>
            <consortium name="DOE Joint Genome Institute"/>
            <person name="Ahrendt S."/>
            <person name="Riley R."/>
            <person name="Andreopoulos W."/>
            <person name="Labutti K."/>
            <person name="Pangilinan J."/>
            <person name="Ruiz-Duenas F.J."/>
            <person name="Barrasa J.M."/>
            <person name="Sanchez-Garcia M."/>
            <person name="Camarero S."/>
            <person name="Miyauchi S."/>
            <person name="Serrano A."/>
            <person name="Linde D."/>
            <person name="Babiker R."/>
            <person name="Drula E."/>
            <person name="Ayuso-Fernandez I."/>
            <person name="Pacheco R."/>
            <person name="Padilla G."/>
            <person name="Ferreira P."/>
            <person name="Barriuso J."/>
            <person name="Kellner H."/>
            <person name="Castanera R."/>
            <person name="Alfaro M."/>
            <person name="Ramirez L."/>
            <person name="Pisabarro A.G."/>
            <person name="Kuo A."/>
            <person name="Tritt A."/>
            <person name="Lipzen A."/>
            <person name="He G."/>
            <person name="Yan M."/>
            <person name="Ng V."/>
            <person name="Cullen D."/>
            <person name="Martin F."/>
            <person name="Rosso M.-N."/>
            <person name="Henrissat B."/>
            <person name="Hibbett D."/>
            <person name="Martinez A.T."/>
            <person name="Grigoriev I.V."/>
        </authorList>
    </citation>
    <scope>NUCLEOTIDE SEQUENCE</scope>
    <source>
        <strain evidence="10">CBS 247.69</strain>
    </source>
</reference>
<dbReference type="FunFam" id="3.90.430.10:FF:000001">
    <property type="entry name" value="Copper fist DNA-binding protein"/>
    <property type="match status" value="1"/>
</dbReference>